<proteinExistence type="inferred from homology"/>
<comment type="similarity">
    <text evidence="1">Belongs to the PDE6D/unc-119 family.</text>
</comment>
<dbReference type="PANTHER" id="PTHR12976">
    <property type="entry name" value="RETINAL ROD RHODOPSIN-SENSITIVE CGMP 3',5'-CYCLIC PHOSPHODIESTERASE DELTA-SUBUNIT"/>
    <property type="match status" value="1"/>
</dbReference>
<accession>A0A183DLL9</accession>
<evidence type="ECO:0000313" key="4">
    <source>
        <dbReference type="Proteomes" id="UP000271098"/>
    </source>
</evidence>
<dbReference type="InterPro" id="IPR037036">
    <property type="entry name" value="PDED_dom_sf"/>
</dbReference>
<evidence type="ECO:0000256" key="1">
    <source>
        <dbReference type="ARBA" id="ARBA00008102"/>
    </source>
</evidence>
<dbReference type="OrthoDB" id="10248777at2759"/>
<dbReference type="Gene3D" id="2.70.50.40">
    <property type="entry name" value="GMP phosphodiesterase, delta subunit"/>
    <property type="match status" value="1"/>
</dbReference>
<dbReference type="InterPro" id="IPR014756">
    <property type="entry name" value="Ig_E-set"/>
</dbReference>
<reference evidence="3 4" key="2">
    <citation type="submission" date="2018-11" db="EMBL/GenBank/DDBJ databases">
        <authorList>
            <consortium name="Pathogen Informatics"/>
        </authorList>
    </citation>
    <scope>NUCLEOTIDE SEQUENCE [LARGE SCALE GENOMIC DNA]</scope>
</reference>
<evidence type="ECO:0000259" key="2">
    <source>
        <dbReference type="Pfam" id="PF05351"/>
    </source>
</evidence>
<evidence type="ECO:0000313" key="5">
    <source>
        <dbReference type="WBParaSite" id="GPUH_0000962101-mRNA-1"/>
    </source>
</evidence>
<gene>
    <name evidence="3" type="ORF">GPUH_LOCUS9610</name>
</gene>
<protein>
    <submittedName>
        <fullName evidence="5">GMP_PDE_delta domain-containing protein</fullName>
    </submittedName>
</protein>
<dbReference type="InterPro" id="IPR008015">
    <property type="entry name" value="PDED_dom"/>
</dbReference>
<dbReference type="WBParaSite" id="GPUH_0000962101-mRNA-1">
    <property type="protein sequence ID" value="GPUH_0000962101-mRNA-1"/>
    <property type="gene ID" value="GPUH_0000962101"/>
</dbReference>
<dbReference type="PANTHER" id="PTHR12976:SF0">
    <property type="entry name" value="RETINAL ROD RHODOPSIN-SENSITIVE CGMP 3',5'-CYCLIC PHOSPHODIESTERASE SUBUNIT DELTA"/>
    <property type="match status" value="1"/>
</dbReference>
<keyword evidence="4" id="KW-1185">Reference proteome</keyword>
<dbReference type="GO" id="GO:0005737">
    <property type="term" value="C:cytoplasm"/>
    <property type="evidence" value="ECO:0007669"/>
    <property type="project" value="TreeGrafter"/>
</dbReference>
<dbReference type="EMBL" id="UYRT01032218">
    <property type="protein sequence ID" value="VDK74640.1"/>
    <property type="molecule type" value="Genomic_DNA"/>
</dbReference>
<feature type="domain" description="GMP phosphodiesterase delta subunit" evidence="2">
    <location>
        <begin position="4"/>
        <end position="51"/>
    </location>
</feature>
<sequence length="81" mass="9293">MSSLSAHVPKSILKCRTVSREINFTSAEKIDKFRLEQRVLLKGSVIEGTFFFCVTTKYSSKLAIKNMAKVLWVLDRRINRG</sequence>
<reference evidence="5" key="1">
    <citation type="submission" date="2016-06" db="UniProtKB">
        <authorList>
            <consortium name="WormBaseParasite"/>
        </authorList>
    </citation>
    <scope>IDENTIFICATION</scope>
</reference>
<dbReference type="SUPFAM" id="SSF81296">
    <property type="entry name" value="E set domains"/>
    <property type="match status" value="1"/>
</dbReference>
<dbReference type="Proteomes" id="UP000271098">
    <property type="component" value="Unassembled WGS sequence"/>
</dbReference>
<dbReference type="AlphaFoldDB" id="A0A183DLL9"/>
<evidence type="ECO:0000313" key="3">
    <source>
        <dbReference type="EMBL" id="VDK74640.1"/>
    </source>
</evidence>
<name>A0A183DLL9_9BILA</name>
<organism evidence="5">
    <name type="scientific">Gongylonema pulchrum</name>
    <dbReference type="NCBI Taxonomy" id="637853"/>
    <lineage>
        <taxon>Eukaryota</taxon>
        <taxon>Metazoa</taxon>
        <taxon>Ecdysozoa</taxon>
        <taxon>Nematoda</taxon>
        <taxon>Chromadorea</taxon>
        <taxon>Rhabditida</taxon>
        <taxon>Spirurina</taxon>
        <taxon>Spiruromorpha</taxon>
        <taxon>Spiruroidea</taxon>
        <taxon>Gongylonematidae</taxon>
        <taxon>Gongylonema</taxon>
    </lineage>
</organism>
<dbReference type="Pfam" id="PF05351">
    <property type="entry name" value="GMP_PDE_delta"/>
    <property type="match status" value="1"/>
</dbReference>